<feature type="domain" description="Outer membrane protein beta-barrel" evidence="1">
    <location>
        <begin position="20"/>
        <end position="150"/>
    </location>
</feature>
<accession>A0A238U999</accession>
<dbReference type="SUPFAM" id="SSF56925">
    <property type="entry name" value="OMPA-like"/>
    <property type="match status" value="1"/>
</dbReference>
<evidence type="ECO:0000313" key="3">
    <source>
        <dbReference type="Proteomes" id="UP000215214"/>
    </source>
</evidence>
<protein>
    <recommendedName>
        <fullName evidence="1">Outer membrane protein beta-barrel domain-containing protein</fullName>
    </recommendedName>
</protein>
<evidence type="ECO:0000313" key="2">
    <source>
        <dbReference type="EMBL" id="SNR15682.1"/>
    </source>
</evidence>
<dbReference type="AlphaFoldDB" id="A0A238U999"/>
<evidence type="ECO:0000259" key="1">
    <source>
        <dbReference type="Pfam" id="PF13568"/>
    </source>
</evidence>
<dbReference type="GO" id="GO:0044384">
    <property type="term" value="C:host outer membrane"/>
    <property type="evidence" value="ECO:0007669"/>
    <property type="project" value="InterPro"/>
</dbReference>
<dbReference type="KEGG" id="tje:TJEJU_1979"/>
<sequence>MMKKVLIIVLTLVSYLNGYAQNDYEYGILGGFNNRNERVVANGISASAGEGGVFIGLFIDMKISEAISIQPEIQYVATFIENNTSNSIVIPIVGKYHFSDKFSIHVGPVLDIILDGTPLNEFGLGIAIGAGYDITDDLFITSRYSLGLTNRLNTDFATSGFSTQIDFFQVGLGYRF</sequence>
<dbReference type="Pfam" id="PF13568">
    <property type="entry name" value="OMP_b-brl_2"/>
    <property type="match status" value="1"/>
</dbReference>
<gene>
    <name evidence="2" type="ORF">TJEJU_1979</name>
</gene>
<keyword evidence="3" id="KW-1185">Reference proteome</keyword>
<dbReference type="InterPro" id="IPR011250">
    <property type="entry name" value="OMP/PagP_B-barrel"/>
</dbReference>
<dbReference type="Proteomes" id="UP000215214">
    <property type="component" value="Chromosome TJEJU"/>
</dbReference>
<dbReference type="InterPro" id="IPR000758">
    <property type="entry name" value="Enterovir_OMP"/>
</dbReference>
<name>A0A238U999_9FLAO</name>
<organism evidence="2 3">
    <name type="scientific">Tenacibaculum jejuense</name>
    <dbReference type="NCBI Taxonomy" id="584609"/>
    <lineage>
        <taxon>Bacteria</taxon>
        <taxon>Pseudomonadati</taxon>
        <taxon>Bacteroidota</taxon>
        <taxon>Flavobacteriia</taxon>
        <taxon>Flavobacteriales</taxon>
        <taxon>Flavobacteriaceae</taxon>
        <taxon>Tenacibaculum</taxon>
    </lineage>
</organism>
<proteinExistence type="predicted"/>
<dbReference type="PROSITE" id="PS00695">
    <property type="entry name" value="ENT_VIR_OMP_2"/>
    <property type="match status" value="1"/>
</dbReference>
<dbReference type="EMBL" id="LT899436">
    <property type="protein sequence ID" value="SNR15682.1"/>
    <property type="molecule type" value="Genomic_DNA"/>
</dbReference>
<dbReference type="InterPro" id="IPR025665">
    <property type="entry name" value="Beta-barrel_OMP_2"/>
</dbReference>
<reference evidence="2 3" key="1">
    <citation type="submission" date="2017-07" db="EMBL/GenBank/DDBJ databases">
        <authorList>
            <person name="Sun Z.S."/>
            <person name="Albrecht U."/>
            <person name="Echele G."/>
            <person name="Lee C.C."/>
        </authorList>
    </citation>
    <scope>NUCLEOTIDE SEQUENCE [LARGE SCALE GENOMIC DNA]</scope>
    <source>
        <strain evidence="3">type strain: KCTC 22618</strain>
    </source>
</reference>